<dbReference type="InterPro" id="IPR018635">
    <property type="entry name" value="UPF0319"/>
</dbReference>
<evidence type="ECO:0000313" key="4">
    <source>
        <dbReference type="EMBL" id="TBW46916.1"/>
    </source>
</evidence>
<dbReference type="Pfam" id="PF09829">
    <property type="entry name" value="DUF2057"/>
    <property type="match status" value="1"/>
</dbReference>
<name>A0ABY1ZDI8_9GAMM</name>
<proteinExistence type="inferred from homology"/>
<keyword evidence="3" id="KW-1133">Transmembrane helix</keyword>
<dbReference type="PANTHER" id="PTHR38108:SF1">
    <property type="entry name" value="UPF0319 PROTEIN YCCT"/>
    <property type="match status" value="1"/>
</dbReference>
<gene>
    <name evidence="4" type="ORF">EZI54_22925</name>
</gene>
<feature type="transmembrane region" description="Helical" evidence="3">
    <location>
        <begin position="21"/>
        <end position="39"/>
    </location>
</feature>
<evidence type="ECO:0000256" key="3">
    <source>
        <dbReference type="SAM" id="Phobius"/>
    </source>
</evidence>
<comment type="caution">
    <text evidence="4">The sequence shown here is derived from an EMBL/GenBank/DDBJ whole genome shotgun (WGS) entry which is preliminary data.</text>
</comment>
<organism evidence="4 5">
    <name type="scientific">Marinobacter halodurans</name>
    <dbReference type="NCBI Taxonomy" id="2528979"/>
    <lineage>
        <taxon>Bacteria</taxon>
        <taxon>Pseudomonadati</taxon>
        <taxon>Pseudomonadota</taxon>
        <taxon>Gammaproteobacteria</taxon>
        <taxon>Pseudomonadales</taxon>
        <taxon>Marinobacteraceae</taxon>
        <taxon>Marinobacter</taxon>
    </lineage>
</organism>
<keyword evidence="3" id="KW-0472">Membrane</keyword>
<keyword evidence="2" id="KW-0732">Signal</keyword>
<sequence length="228" mass="24992">MTSLTVQQVNANLFIGHAMKSTYKLAVFLFIAILPSLGYSESILKLGEGVNLFAINGKEIPKGSGFLSTKSEFSLPDSGTNQILVSYTADIKNGDSYELEESELSVIKFAASDQQITLSAPSISSTKQLEAFSTHLNWSLTTSDNTPVSYKVNRLPLEGFRIGVDYEQKLSEFNRTSAEAAIPPAEAIAPPVEPIDAHDTEQAVILKMLQHWYKLASPETREKFKASL</sequence>
<dbReference type="Proteomes" id="UP000313645">
    <property type="component" value="Unassembled WGS sequence"/>
</dbReference>
<reference evidence="4 5" key="1">
    <citation type="submission" date="2019-02" db="EMBL/GenBank/DDBJ databases">
        <title>Marinobacter halodurans sp. nov., a marine bacterium isolated from sea tidal flat.</title>
        <authorList>
            <person name="Yoo Y."/>
            <person name="Lee D.W."/>
            <person name="Kim B.S."/>
            <person name="Kim J.-J."/>
        </authorList>
    </citation>
    <scope>NUCLEOTIDE SEQUENCE [LARGE SCALE GENOMIC DNA]</scope>
    <source>
        <strain evidence="4 5">YJ-S3-2</strain>
    </source>
</reference>
<comment type="similarity">
    <text evidence="1">Belongs to the UPF0319 family.</text>
</comment>
<keyword evidence="5" id="KW-1185">Reference proteome</keyword>
<protein>
    <submittedName>
        <fullName evidence="4">DUF2057 domain-containing protein</fullName>
    </submittedName>
</protein>
<keyword evidence="3" id="KW-0812">Transmembrane</keyword>
<dbReference type="EMBL" id="SJDL01000074">
    <property type="protein sequence ID" value="TBW46916.1"/>
    <property type="molecule type" value="Genomic_DNA"/>
</dbReference>
<accession>A0ABY1ZDI8</accession>
<dbReference type="RefSeq" id="WP_131484191.1">
    <property type="nucleotide sequence ID" value="NZ_SJDL01000074.1"/>
</dbReference>
<dbReference type="PANTHER" id="PTHR38108">
    <property type="entry name" value="UPF0319 PROTEIN YCCT"/>
    <property type="match status" value="1"/>
</dbReference>
<evidence type="ECO:0000313" key="5">
    <source>
        <dbReference type="Proteomes" id="UP000313645"/>
    </source>
</evidence>
<evidence type="ECO:0000256" key="1">
    <source>
        <dbReference type="ARBA" id="ARBA00008490"/>
    </source>
</evidence>
<evidence type="ECO:0000256" key="2">
    <source>
        <dbReference type="ARBA" id="ARBA00022729"/>
    </source>
</evidence>